<evidence type="ECO:0000313" key="2">
    <source>
        <dbReference type="EMBL" id="KAK4720432.1"/>
    </source>
</evidence>
<organism evidence="2 3">
    <name type="scientific">Solanum pinnatisectum</name>
    <name type="common">tansyleaf nightshade</name>
    <dbReference type="NCBI Taxonomy" id="50273"/>
    <lineage>
        <taxon>Eukaryota</taxon>
        <taxon>Viridiplantae</taxon>
        <taxon>Streptophyta</taxon>
        <taxon>Embryophyta</taxon>
        <taxon>Tracheophyta</taxon>
        <taxon>Spermatophyta</taxon>
        <taxon>Magnoliopsida</taxon>
        <taxon>eudicotyledons</taxon>
        <taxon>Gunneridae</taxon>
        <taxon>Pentapetalae</taxon>
        <taxon>asterids</taxon>
        <taxon>lamiids</taxon>
        <taxon>Solanales</taxon>
        <taxon>Solanaceae</taxon>
        <taxon>Solanoideae</taxon>
        <taxon>Solaneae</taxon>
        <taxon>Solanum</taxon>
    </lineage>
</organism>
<feature type="domain" description="Retrotransposon Copia-like N-terminal" evidence="1">
    <location>
        <begin position="29"/>
        <end position="74"/>
    </location>
</feature>
<dbReference type="AlphaFoldDB" id="A0AAV9L7Z4"/>
<sequence length="117" mass="12667">MPTVGDNAATIEGQPSVSVDHNHPLFINASDTQGSVLISIQLLGSENYSLWSKSLKLVLTGKNKLGFLLGTCRKDMYPASLHPLWDRCNAIALGWIMNIVSKSLVSTVIYGSDAYTV</sequence>
<proteinExistence type="predicted"/>
<dbReference type="Proteomes" id="UP001311915">
    <property type="component" value="Unassembled WGS sequence"/>
</dbReference>
<keyword evidence="3" id="KW-1185">Reference proteome</keyword>
<comment type="caution">
    <text evidence="2">The sequence shown here is derived from an EMBL/GenBank/DDBJ whole genome shotgun (WGS) entry which is preliminary data.</text>
</comment>
<dbReference type="Pfam" id="PF14244">
    <property type="entry name" value="Retrotran_gag_3"/>
    <property type="match status" value="1"/>
</dbReference>
<name>A0AAV9L7Z4_9SOLN</name>
<dbReference type="PANTHER" id="PTHR37610">
    <property type="entry name" value="CCHC-TYPE DOMAIN-CONTAINING PROTEIN"/>
    <property type="match status" value="1"/>
</dbReference>
<evidence type="ECO:0000313" key="3">
    <source>
        <dbReference type="Proteomes" id="UP001311915"/>
    </source>
</evidence>
<reference evidence="2 3" key="1">
    <citation type="submission" date="2023-10" db="EMBL/GenBank/DDBJ databases">
        <title>Genome-Wide Identification Analysis in wild type Solanum Pinnatisectum Reveals Some Genes Defensing Phytophthora Infestans.</title>
        <authorList>
            <person name="Sun C."/>
        </authorList>
    </citation>
    <scope>NUCLEOTIDE SEQUENCE [LARGE SCALE GENOMIC DNA]</scope>
    <source>
        <strain evidence="2">LQN</strain>
        <tissue evidence="2">Leaf</tissue>
    </source>
</reference>
<dbReference type="EMBL" id="JAWPEI010000007">
    <property type="protein sequence ID" value="KAK4720432.1"/>
    <property type="molecule type" value="Genomic_DNA"/>
</dbReference>
<dbReference type="PANTHER" id="PTHR37610:SF85">
    <property type="entry name" value="REVERSE TRANSCRIPTASE DOMAIN-CONTAINING PROTEIN"/>
    <property type="match status" value="1"/>
</dbReference>
<dbReference type="InterPro" id="IPR029472">
    <property type="entry name" value="Copia-like_N"/>
</dbReference>
<accession>A0AAV9L7Z4</accession>
<gene>
    <name evidence="2" type="ORF">R3W88_010665</name>
</gene>
<protein>
    <recommendedName>
        <fullName evidence="1">Retrotransposon Copia-like N-terminal domain-containing protein</fullName>
    </recommendedName>
</protein>
<evidence type="ECO:0000259" key="1">
    <source>
        <dbReference type="Pfam" id="PF14244"/>
    </source>
</evidence>